<sequence length="567" mass="61548">MEEGRRHRGVRSRRATAVRSRSPRVTTRHKIEAACAGTAFATGDSSHNTVGALRKRLGLLEGDAELIERKASRSTQTTREGHPTSGTNIYGITHLSSGLLGTLHLATMSHLTLSMMELPDGCLGRLRVCGALRKLSIVHCARLKNIAMLSALKSLEELSLRFSRHVKGVGGIEELPRLRVLDLSGTSVDCVSLRTVIKCTGLVRLILQSCENVVDCFELAIMKTLEELDLTGTHRLSAYAMNVLSLPRLIALRMDGTQVPPLTPLRCASTAITCLSIRYCRALRDARLVASMSALEELDFYCCQRLSQGVECLAVLPRLRSLNLGGTCIGDDALVALGNCPRAERLALASCKLLTDVSPIRNIGTLEELDLSNCRGVAKGIEQLGKLPRLAVLNLERTGLTNESLVRVCESKSIKKIVIDSCADVTDIRPLVQVKGLVDVSVRDCGVGELEACEFAELGSLRALALCHFESARCSVPSFRGLEHLVRLTIHKSNSPLNASVFACMKTLKELRLADSALCGDLGPLGVLPCLRILDAGNTKVTDCHLRSLSKSVSIVELYLRHCECTD</sequence>
<feature type="region of interest" description="Disordered" evidence="1">
    <location>
        <begin position="1"/>
        <end position="27"/>
    </location>
</feature>
<dbReference type="EMBL" id="CAEX01007577">
    <property type="protein sequence ID" value="CCD21369.1"/>
    <property type="molecule type" value="Genomic_DNA"/>
</dbReference>
<organism evidence="2 3">
    <name type="scientific">Trypanosoma vivax (strain Y486)</name>
    <dbReference type="NCBI Taxonomy" id="1055687"/>
    <lineage>
        <taxon>Eukaryota</taxon>
        <taxon>Discoba</taxon>
        <taxon>Euglenozoa</taxon>
        <taxon>Kinetoplastea</taxon>
        <taxon>Metakinetoplastina</taxon>
        <taxon>Trypanosomatida</taxon>
        <taxon>Trypanosomatidae</taxon>
        <taxon>Trypanosoma</taxon>
        <taxon>Duttonella</taxon>
    </lineage>
</organism>
<dbReference type="PANTHER" id="PTHR12904:SF31">
    <property type="entry name" value="LEUCINE-RICH REPEAT PROTEIN (LRRP)"/>
    <property type="match status" value="1"/>
</dbReference>
<feature type="non-terminal residue" evidence="2">
    <location>
        <position position="567"/>
    </location>
</feature>
<keyword evidence="3" id="KW-1185">Reference proteome</keyword>
<evidence type="ECO:0000256" key="1">
    <source>
        <dbReference type="SAM" id="MobiDB-lite"/>
    </source>
</evidence>
<protein>
    <recommendedName>
        <fullName evidence="4">Leucine-rich repeat protein (LRRP)</fullName>
    </recommendedName>
</protein>
<dbReference type="AlphaFoldDB" id="F9WUX0"/>
<dbReference type="InterPro" id="IPR051341">
    <property type="entry name" value="Zyg-11_UBL_adapter"/>
</dbReference>
<dbReference type="Gene3D" id="3.80.10.10">
    <property type="entry name" value="Ribonuclease Inhibitor"/>
    <property type="match status" value="2"/>
</dbReference>
<feature type="compositionally biased region" description="Basic residues" evidence="1">
    <location>
        <begin position="1"/>
        <end position="16"/>
    </location>
</feature>
<dbReference type="VEuPathDB" id="TriTrypDB:TvY486_0042760"/>
<dbReference type="SUPFAM" id="SSF52047">
    <property type="entry name" value="RNI-like"/>
    <property type="match status" value="2"/>
</dbReference>
<evidence type="ECO:0008006" key="4">
    <source>
        <dbReference type="Google" id="ProtNLM"/>
    </source>
</evidence>
<reference evidence="2 3" key="1">
    <citation type="journal article" date="2012" name="Proc. Natl. Acad. Sci. U.S.A.">
        <title>Antigenic diversity is generated by distinct evolutionary mechanisms in African trypanosome species.</title>
        <authorList>
            <person name="Jackson A.P."/>
            <person name="Berry A."/>
            <person name="Aslett M."/>
            <person name="Allison H.C."/>
            <person name="Burton P."/>
            <person name="Vavrova-Anderson J."/>
            <person name="Brown R."/>
            <person name="Browne H."/>
            <person name="Corton N."/>
            <person name="Hauser H."/>
            <person name="Gamble J."/>
            <person name="Gilderthorp R."/>
            <person name="Marcello L."/>
            <person name="McQuillan J."/>
            <person name="Otto T.D."/>
            <person name="Quail M.A."/>
            <person name="Sanders M.J."/>
            <person name="van Tonder A."/>
            <person name="Ginger M.L."/>
            <person name="Field M.C."/>
            <person name="Barry J.D."/>
            <person name="Hertz-Fowler C."/>
            <person name="Berriman M."/>
        </authorList>
    </citation>
    <scope>NUCLEOTIDE SEQUENCE</scope>
    <source>
        <strain evidence="2 3">Y486</strain>
    </source>
</reference>
<name>F9WUX0_TRYVY</name>
<dbReference type="InterPro" id="IPR032675">
    <property type="entry name" value="LRR_dom_sf"/>
</dbReference>
<evidence type="ECO:0000313" key="3">
    <source>
        <dbReference type="Proteomes" id="UP000009027"/>
    </source>
</evidence>
<dbReference type="PANTHER" id="PTHR12904">
    <property type="match status" value="1"/>
</dbReference>
<dbReference type="Proteomes" id="UP000009027">
    <property type="component" value="Unassembled WGS sequence"/>
</dbReference>
<proteinExistence type="predicted"/>
<dbReference type="SMART" id="SM00367">
    <property type="entry name" value="LRR_CC"/>
    <property type="match status" value="5"/>
</dbReference>
<accession>F9WUX0</accession>
<evidence type="ECO:0000313" key="2">
    <source>
        <dbReference type="EMBL" id="CCD21369.1"/>
    </source>
</evidence>
<dbReference type="InterPro" id="IPR006553">
    <property type="entry name" value="Leu-rich_rpt_Cys-con_subtyp"/>
</dbReference>
<gene>
    <name evidence="2" type="ORF">TvY486_0042760</name>
</gene>